<dbReference type="SMART" id="SM00895">
    <property type="entry name" value="FCD"/>
    <property type="match status" value="1"/>
</dbReference>
<dbReference type="GO" id="GO:0003677">
    <property type="term" value="F:DNA binding"/>
    <property type="evidence" value="ECO:0007669"/>
    <property type="project" value="UniProtKB-KW"/>
</dbReference>
<reference evidence="5 6" key="1">
    <citation type="submission" date="2020-06" db="EMBL/GenBank/DDBJ databases">
        <title>Genome sequence of 2 isolates from Red Sea Mangroves.</title>
        <authorList>
            <person name="Sefrji F."/>
            <person name="Michoud G."/>
            <person name="Merlino G."/>
            <person name="Daffonchio D."/>
        </authorList>
    </citation>
    <scope>NUCLEOTIDE SEQUENCE [LARGE SCALE GENOMIC DNA]</scope>
    <source>
        <strain evidence="5 6">R1DC25</strain>
    </source>
</reference>
<dbReference type="InterPro" id="IPR036390">
    <property type="entry name" value="WH_DNA-bd_sf"/>
</dbReference>
<dbReference type="PANTHER" id="PTHR43537">
    <property type="entry name" value="TRANSCRIPTIONAL REGULATOR, GNTR FAMILY"/>
    <property type="match status" value="1"/>
</dbReference>
<evidence type="ECO:0000313" key="6">
    <source>
        <dbReference type="Proteomes" id="UP000593594"/>
    </source>
</evidence>
<dbReference type="EMBL" id="CP058214">
    <property type="protein sequence ID" value="QPC43656.1"/>
    <property type="molecule type" value="Genomic_DNA"/>
</dbReference>
<dbReference type="InterPro" id="IPR000524">
    <property type="entry name" value="Tscrpt_reg_HTH_GntR"/>
</dbReference>
<dbReference type="Gene3D" id="1.10.10.10">
    <property type="entry name" value="Winged helix-like DNA-binding domain superfamily/Winged helix DNA-binding domain"/>
    <property type="match status" value="1"/>
</dbReference>
<dbReference type="Proteomes" id="UP000593594">
    <property type="component" value="Chromosome"/>
</dbReference>
<dbReference type="Gene3D" id="1.20.120.530">
    <property type="entry name" value="GntR ligand-binding domain-like"/>
    <property type="match status" value="1"/>
</dbReference>
<dbReference type="SUPFAM" id="SSF46785">
    <property type="entry name" value="Winged helix' DNA-binding domain"/>
    <property type="match status" value="1"/>
</dbReference>
<name>A0A7S8C5E7_9HYPH</name>
<dbReference type="SMART" id="SM00345">
    <property type="entry name" value="HTH_GNTR"/>
    <property type="match status" value="1"/>
</dbReference>
<dbReference type="InterPro" id="IPR011711">
    <property type="entry name" value="GntR_C"/>
</dbReference>
<evidence type="ECO:0000256" key="1">
    <source>
        <dbReference type="ARBA" id="ARBA00023015"/>
    </source>
</evidence>
<dbReference type="SUPFAM" id="SSF48008">
    <property type="entry name" value="GntR ligand-binding domain-like"/>
    <property type="match status" value="1"/>
</dbReference>
<dbReference type="Pfam" id="PF00392">
    <property type="entry name" value="GntR"/>
    <property type="match status" value="1"/>
</dbReference>
<dbReference type="KEGG" id="kmn:HW532_13750"/>
<dbReference type="GO" id="GO:0003700">
    <property type="term" value="F:DNA-binding transcription factor activity"/>
    <property type="evidence" value="ECO:0007669"/>
    <property type="project" value="InterPro"/>
</dbReference>
<dbReference type="RefSeq" id="WP_213161019.1">
    <property type="nucleotide sequence ID" value="NZ_CP058214.1"/>
</dbReference>
<keyword evidence="2" id="KW-0238">DNA-binding</keyword>
<dbReference type="CDD" id="cd07377">
    <property type="entry name" value="WHTH_GntR"/>
    <property type="match status" value="1"/>
</dbReference>
<keyword evidence="1" id="KW-0805">Transcription regulation</keyword>
<evidence type="ECO:0000313" key="5">
    <source>
        <dbReference type="EMBL" id="QPC43656.1"/>
    </source>
</evidence>
<feature type="domain" description="HTH gntR-type" evidence="4">
    <location>
        <begin position="18"/>
        <end position="85"/>
    </location>
</feature>
<sequence length="245" mass="26791">MTQMFDILDDGASRYLRQSKGSAVYHAVKRAILLRSLAAGQPLLEQQIAAAMGCSQGTVREALLRLQQDGLVTRRGYHGTVVSTTTAEEAAHMARIRLALETESARRAALALTERDVAALEALIARIAQAEDDHDGYALSELDREFHLTIFKIAGMPALEPILTRCALHVHRYTFGNAPEGVTPDRRIGLPPSAEQHRTLLDALIAGDPDEAAEAMRDHIETVIGFWSPDLLDTLRHDDGATRAP</sequence>
<evidence type="ECO:0000259" key="4">
    <source>
        <dbReference type="PROSITE" id="PS50949"/>
    </source>
</evidence>
<dbReference type="AlphaFoldDB" id="A0A7S8C5E7"/>
<accession>A0A7S8C5E7</accession>
<evidence type="ECO:0000256" key="3">
    <source>
        <dbReference type="ARBA" id="ARBA00023163"/>
    </source>
</evidence>
<dbReference type="InterPro" id="IPR008920">
    <property type="entry name" value="TF_FadR/GntR_C"/>
</dbReference>
<evidence type="ECO:0000256" key="2">
    <source>
        <dbReference type="ARBA" id="ARBA00023125"/>
    </source>
</evidence>
<dbReference type="InterPro" id="IPR036388">
    <property type="entry name" value="WH-like_DNA-bd_sf"/>
</dbReference>
<keyword evidence="3" id="KW-0804">Transcription</keyword>
<dbReference type="PANTHER" id="PTHR43537:SF5">
    <property type="entry name" value="UXU OPERON TRANSCRIPTIONAL REGULATOR"/>
    <property type="match status" value="1"/>
</dbReference>
<organism evidence="5 6">
    <name type="scientific">Kaustia mangrovi</name>
    <dbReference type="NCBI Taxonomy" id="2593653"/>
    <lineage>
        <taxon>Bacteria</taxon>
        <taxon>Pseudomonadati</taxon>
        <taxon>Pseudomonadota</taxon>
        <taxon>Alphaproteobacteria</taxon>
        <taxon>Hyphomicrobiales</taxon>
        <taxon>Parvibaculaceae</taxon>
        <taxon>Kaustia</taxon>
    </lineage>
</organism>
<dbReference type="PROSITE" id="PS50949">
    <property type="entry name" value="HTH_GNTR"/>
    <property type="match status" value="1"/>
</dbReference>
<keyword evidence="6" id="KW-1185">Reference proteome</keyword>
<dbReference type="Pfam" id="PF07729">
    <property type="entry name" value="FCD"/>
    <property type="match status" value="1"/>
</dbReference>
<proteinExistence type="predicted"/>
<protein>
    <submittedName>
        <fullName evidence="5">GntR family transcriptional regulator</fullName>
    </submittedName>
</protein>
<gene>
    <name evidence="5" type="ORF">HW532_13750</name>
</gene>